<evidence type="ECO:0000256" key="1">
    <source>
        <dbReference type="SAM" id="SignalP"/>
    </source>
</evidence>
<accession>A0A0W1AC00</accession>
<feature type="signal peptide" evidence="1">
    <location>
        <begin position="1"/>
        <end position="24"/>
    </location>
</feature>
<feature type="chain" id="PRO_5006919600" evidence="1">
    <location>
        <begin position="25"/>
        <end position="147"/>
    </location>
</feature>
<organism evidence="2 3">
    <name type="scientific">Legionella waltersii</name>
    <dbReference type="NCBI Taxonomy" id="66969"/>
    <lineage>
        <taxon>Bacteria</taxon>
        <taxon>Pseudomonadati</taxon>
        <taxon>Pseudomonadota</taxon>
        <taxon>Gammaproteobacteria</taxon>
        <taxon>Legionellales</taxon>
        <taxon>Legionellaceae</taxon>
        <taxon>Legionella</taxon>
    </lineage>
</organism>
<sequence>MINNKIMSYGVAIVLLSSSLIAHAKNTSVSYRCPTIKEASSVSDIRTSINNKDVHWEIKNNNPIRDDQPIEFKKAVLKKKDNNTYDMLVTCIYRTKENQKLIFSPLPSFNWYVDAVAEKALGTGWFKLANGNLECTKSILNCGFIFR</sequence>
<gene>
    <name evidence="2" type="ORF">Lwal_1636</name>
</gene>
<dbReference type="PATRIC" id="fig|66969.6.peg.1788"/>
<dbReference type="EMBL" id="LNZB01000038">
    <property type="protein sequence ID" value="KTD78866.1"/>
    <property type="molecule type" value="Genomic_DNA"/>
</dbReference>
<name>A0A0W1AC00_9GAMM</name>
<evidence type="ECO:0000313" key="3">
    <source>
        <dbReference type="Proteomes" id="UP000054729"/>
    </source>
</evidence>
<keyword evidence="1" id="KW-0732">Signal</keyword>
<dbReference type="RefSeq" id="WP_058480325.1">
    <property type="nucleotide sequence ID" value="NZ_CAAAIQ010000026.1"/>
</dbReference>
<proteinExistence type="predicted"/>
<dbReference type="AlphaFoldDB" id="A0A0W1AC00"/>
<evidence type="ECO:0000313" key="2">
    <source>
        <dbReference type="EMBL" id="KTD78866.1"/>
    </source>
</evidence>
<reference evidence="2 3" key="1">
    <citation type="submission" date="2015-11" db="EMBL/GenBank/DDBJ databases">
        <title>Genomic analysis of 38 Legionella species identifies large and diverse effector repertoires.</title>
        <authorList>
            <person name="Burstein D."/>
            <person name="Amaro F."/>
            <person name="Zusman T."/>
            <person name="Lifshitz Z."/>
            <person name="Cohen O."/>
            <person name="Gilbert J.A."/>
            <person name="Pupko T."/>
            <person name="Shuman H.A."/>
            <person name="Segal G."/>
        </authorList>
    </citation>
    <scope>NUCLEOTIDE SEQUENCE [LARGE SCALE GENOMIC DNA]</scope>
    <source>
        <strain evidence="2 3">ATCC 51914</strain>
    </source>
</reference>
<comment type="caution">
    <text evidence="2">The sequence shown here is derived from an EMBL/GenBank/DDBJ whole genome shotgun (WGS) entry which is preliminary data.</text>
</comment>
<protein>
    <submittedName>
        <fullName evidence="2">Uncharacterized protein</fullName>
    </submittedName>
</protein>
<dbReference type="Proteomes" id="UP000054729">
    <property type="component" value="Unassembled WGS sequence"/>
</dbReference>
<keyword evidence="3" id="KW-1185">Reference proteome</keyword>